<proteinExistence type="predicted"/>
<evidence type="ECO:0000259" key="2">
    <source>
        <dbReference type="Pfam" id="PF13477"/>
    </source>
</evidence>
<dbReference type="EMBL" id="QSHA01000004">
    <property type="protein sequence ID" value="RHB74799.1"/>
    <property type="molecule type" value="Genomic_DNA"/>
</dbReference>
<name>A0A413XCD5_BACUN</name>
<evidence type="ECO:0000259" key="1">
    <source>
        <dbReference type="Pfam" id="PF00534"/>
    </source>
</evidence>
<keyword evidence="3" id="KW-0808">Transferase</keyword>
<reference evidence="3 4" key="1">
    <citation type="submission" date="2018-08" db="EMBL/GenBank/DDBJ databases">
        <title>A genome reference for cultivated species of the human gut microbiota.</title>
        <authorList>
            <person name="Zou Y."/>
            <person name="Xue W."/>
            <person name="Luo G."/>
        </authorList>
    </citation>
    <scope>NUCLEOTIDE SEQUENCE [LARGE SCALE GENOMIC DNA]</scope>
    <source>
        <strain evidence="3 4">AM39-1</strain>
    </source>
</reference>
<sequence length="363" mass="41368">MRILLLANNVAGLISFRFEVVKAIIEQGHFITISAPFDKRMNELEAIGAKCVTTEIDRRSTNPVKDFMLICHYVNLIRKEKPDVVLSYTIKPNVYGGMVCRLYGIPQIVNITGLGTAVEKTSKIQKIVFLLYKIGLRKSRRIFFQNEENKRFCEMHNLTPDCGSIIPGSGVNLIRFQLMDYPNDDTVKFIFISRIMKQKGIEQYLDTAIAIREEYPNTEFHILGYCEDAYQEKLKKLNNNKTIIYHGMTSDVRPFIANVHCIVHPTYYPEGMSNVLLESCASGRPVITTNRSGCKEIVDDGVNGFIVEQQNSEDLIGKVRKFLDLSFEEKKNMGIAARKKVEKQFDRNIIVKAYLEAIDSIGS</sequence>
<feature type="domain" description="Glycosyl transferase family 1" evidence="1">
    <location>
        <begin position="183"/>
        <end position="339"/>
    </location>
</feature>
<dbReference type="RefSeq" id="WP_117881013.1">
    <property type="nucleotide sequence ID" value="NZ_JAHOJT010000009.1"/>
</dbReference>
<comment type="caution">
    <text evidence="3">The sequence shown here is derived from an EMBL/GenBank/DDBJ whole genome shotgun (WGS) entry which is preliminary data.</text>
</comment>
<dbReference type="InterPro" id="IPR028098">
    <property type="entry name" value="Glyco_trans_4-like_N"/>
</dbReference>
<organism evidence="3 4">
    <name type="scientific">Bacteroides uniformis</name>
    <dbReference type="NCBI Taxonomy" id="820"/>
    <lineage>
        <taxon>Bacteria</taxon>
        <taxon>Pseudomonadati</taxon>
        <taxon>Bacteroidota</taxon>
        <taxon>Bacteroidia</taxon>
        <taxon>Bacteroidales</taxon>
        <taxon>Bacteroidaceae</taxon>
        <taxon>Bacteroides</taxon>
    </lineage>
</organism>
<feature type="domain" description="Glycosyltransferase subfamily 4-like N-terminal" evidence="2">
    <location>
        <begin position="2"/>
        <end position="146"/>
    </location>
</feature>
<gene>
    <name evidence="3" type="ORF">DW873_07400</name>
</gene>
<dbReference type="GO" id="GO:0016757">
    <property type="term" value="F:glycosyltransferase activity"/>
    <property type="evidence" value="ECO:0007669"/>
    <property type="project" value="InterPro"/>
</dbReference>
<dbReference type="Proteomes" id="UP000286114">
    <property type="component" value="Unassembled WGS sequence"/>
</dbReference>
<dbReference type="CDD" id="cd03808">
    <property type="entry name" value="GT4_CapM-like"/>
    <property type="match status" value="1"/>
</dbReference>
<dbReference type="Pfam" id="PF13477">
    <property type="entry name" value="Glyco_trans_4_2"/>
    <property type="match status" value="1"/>
</dbReference>
<dbReference type="Gene3D" id="3.40.50.2000">
    <property type="entry name" value="Glycogen Phosphorylase B"/>
    <property type="match status" value="2"/>
</dbReference>
<dbReference type="AlphaFoldDB" id="A0A413XCD5"/>
<accession>A0A413XCD5</accession>
<dbReference type="Pfam" id="PF00534">
    <property type="entry name" value="Glycos_transf_1"/>
    <property type="match status" value="1"/>
</dbReference>
<evidence type="ECO:0000313" key="3">
    <source>
        <dbReference type="EMBL" id="RHB74799.1"/>
    </source>
</evidence>
<protein>
    <submittedName>
        <fullName evidence="3">Glycosyltransferase family 1 protein</fullName>
    </submittedName>
</protein>
<dbReference type="PANTHER" id="PTHR12526">
    <property type="entry name" value="GLYCOSYLTRANSFERASE"/>
    <property type="match status" value="1"/>
</dbReference>
<dbReference type="SUPFAM" id="SSF53756">
    <property type="entry name" value="UDP-Glycosyltransferase/glycogen phosphorylase"/>
    <property type="match status" value="1"/>
</dbReference>
<evidence type="ECO:0000313" key="4">
    <source>
        <dbReference type="Proteomes" id="UP000286114"/>
    </source>
</evidence>
<dbReference type="PANTHER" id="PTHR12526:SF630">
    <property type="entry name" value="GLYCOSYLTRANSFERASE"/>
    <property type="match status" value="1"/>
</dbReference>
<dbReference type="InterPro" id="IPR001296">
    <property type="entry name" value="Glyco_trans_1"/>
</dbReference>